<dbReference type="Proteomes" id="UP000663940">
    <property type="component" value="Chromosome"/>
</dbReference>
<reference evidence="2 4" key="1">
    <citation type="submission" date="2019-08" db="EMBL/GenBank/DDBJ databases">
        <title>Comparative genome analysis confer to the adaptation heavy metal polluted environment.</title>
        <authorList>
            <person name="Li Y."/>
        </authorList>
    </citation>
    <scope>NUCLEOTIDE SEQUENCE [LARGE SCALE GENOMIC DNA]</scope>
    <source>
        <strain evidence="2 4">P2</strain>
    </source>
</reference>
<dbReference type="SUPFAM" id="SSF57783">
    <property type="entry name" value="Zinc beta-ribbon"/>
    <property type="match status" value="1"/>
</dbReference>
<dbReference type="GO" id="GO:0006260">
    <property type="term" value="P:DNA replication"/>
    <property type="evidence" value="ECO:0007669"/>
    <property type="project" value="InterPro"/>
</dbReference>
<dbReference type="GO" id="GO:0003899">
    <property type="term" value="F:DNA-directed RNA polymerase activity"/>
    <property type="evidence" value="ECO:0007669"/>
    <property type="project" value="InterPro"/>
</dbReference>
<dbReference type="Gene3D" id="3.90.580.10">
    <property type="entry name" value="Zinc finger, CHC2-type domain"/>
    <property type="match status" value="1"/>
</dbReference>
<sequence length="232" mass="26090">MSKLNCEEARKLSIVDYLAKCGINPVHVRGNNHWYLSPLRDEKHASFKVDSHKNLWFDHGVGEGGNFIDLGIRLHHCSVEELLARLSADNNALSFYPLSKVPGELVTTKLVRNAHDTEEPRITVLDVSPLQSPDLITYINSRGIDLTTARWYCREIKFSIKDKTYTAVGFENRSGGHELRNQWFKGSSSPKDITVISTHDNAQAVCLIEGFMDFFPCSDCEGCQMCPPTSLC</sequence>
<evidence type="ECO:0000313" key="3">
    <source>
        <dbReference type="EMBL" id="QTE50868.1"/>
    </source>
</evidence>
<dbReference type="AlphaFoldDB" id="A0AAE6JKQ3"/>
<name>A0AAE6JKQ3_9SPHI</name>
<evidence type="ECO:0000313" key="2">
    <source>
        <dbReference type="EMBL" id="QEM06600.1"/>
    </source>
</evidence>
<dbReference type="EMBL" id="CP043451">
    <property type="protein sequence ID" value="QEM06600.1"/>
    <property type="molecule type" value="Genomic_DNA"/>
</dbReference>
<evidence type="ECO:0000313" key="5">
    <source>
        <dbReference type="Proteomes" id="UP000663940"/>
    </source>
</evidence>
<proteinExistence type="predicted"/>
<dbReference type="Pfam" id="PF01807">
    <property type="entry name" value="Zn_ribbon_DnaG"/>
    <property type="match status" value="1"/>
</dbReference>
<dbReference type="EMBL" id="CP071880">
    <property type="protein sequence ID" value="QTE50868.1"/>
    <property type="molecule type" value="Genomic_DNA"/>
</dbReference>
<evidence type="ECO:0000259" key="1">
    <source>
        <dbReference type="Pfam" id="PF01807"/>
    </source>
</evidence>
<feature type="domain" description="Zinc finger CHC2-type" evidence="1">
    <location>
        <begin position="27"/>
        <end position="89"/>
    </location>
</feature>
<dbReference type="RefSeq" id="WP_112656241.1">
    <property type="nucleotide sequence ID" value="NZ_CP043451.1"/>
</dbReference>
<reference evidence="3 5" key="2">
    <citation type="submission" date="2021-03" db="EMBL/GenBank/DDBJ databases">
        <title>Mucilaginibacter strains isolated from gold and copper mining confer multi heavy-metal resistance.</title>
        <authorList>
            <person name="Li Y."/>
        </authorList>
    </citation>
    <scope>NUCLEOTIDE SEQUENCE [LARGE SCALE GENOMIC DNA]</scope>
    <source>
        <strain evidence="3 5">P2-4</strain>
    </source>
</reference>
<organism evidence="2 4">
    <name type="scientific">Mucilaginibacter rubeus</name>
    <dbReference type="NCBI Taxonomy" id="2027860"/>
    <lineage>
        <taxon>Bacteria</taxon>
        <taxon>Pseudomonadati</taxon>
        <taxon>Bacteroidota</taxon>
        <taxon>Sphingobacteriia</taxon>
        <taxon>Sphingobacteriales</taxon>
        <taxon>Sphingobacteriaceae</taxon>
        <taxon>Mucilaginibacter</taxon>
    </lineage>
</organism>
<dbReference type="InterPro" id="IPR036977">
    <property type="entry name" value="DNA_primase_Znf_CHC2"/>
</dbReference>
<gene>
    <name evidence="2" type="ORF">DIU31_024955</name>
    <name evidence="3" type="ORF">J3L21_02470</name>
</gene>
<protein>
    <submittedName>
        <fullName evidence="2">Mobilization protein</fullName>
    </submittedName>
</protein>
<dbReference type="GO" id="GO:0003677">
    <property type="term" value="F:DNA binding"/>
    <property type="evidence" value="ECO:0007669"/>
    <property type="project" value="InterPro"/>
</dbReference>
<dbReference type="Proteomes" id="UP000250557">
    <property type="component" value="Chromosome"/>
</dbReference>
<dbReference type="GO" id="GO:0008270">
    <property type="term" value="F:zinc ion binding"/>
    <property type="evidence" value="ECO:0007669"/>
    <property type="project" value="InterPro"/>
</dbReference>
<keyword evidence="5" id="KW-1185">Reference proteome</keyword>
<dbReference type="InterPro" id="IPR002694">
    <property type="entry name" value="Znf_CHC2"/>
</dbReference>
<evidence type="ECO:0000313" key="4">
    <source>
        <dbReference type="Proteomes" id="UP000250557"/>
    </source>
</evidence>
<accession>A0AAE6JKQ3</accession>